<dbReference type="CDD" id="cd00156">
    <property type="entry name" value="REC"/>
    <property type="match status" value="1"/>
</dbReference>
<dbReference type="Gene3D" id="3.40.50.2300">
    <property type="match status" value="1"/>
</dbReference>
<dbReference type="OrthoDB" id="9771372at2"/>
<dbReference type="InterPro" id="IPR011006">
    <property type="entry name" value="CheY-like_superfamily"/>
</dbReference>
<dbReference type="Gene3D" id="3.40.50.300">
    <property type="entry name" value="P-loop containing nucleotide triphosphate hydrolases"/>
    <property type="match status" value="1"/>
</dbReference>
<dbReference type="PANTHER" id="PTHR32071">
    <property type="entry name" value="TRANSCRIPTIONAL REGULATORY PROTEIN"/>
    <property type="match status" value="1"/>
</dbReference>
<dbReference type="InterPro" id="IPR025662">
    <property type="entry name" value="Sigma_54_int_dom_ATP-bd_1"/>
</dbReference>
<dbReference type="Pfam" id="PF00158">
    <property type="entry name" value="Sigma54_activat"/>
    <property type="match status" value="1"/>
</dbReference>
<dbReference type="GO" id="GO:0000160">
    <property type="term" value="P:phosphorelay signal transduction system"/>
    <property type="evidence" value="ECO:0007669"/>
    <property type="project" value="InterPro"/>
</dbReference>
<dbReference type="Pfam" id="PF00072">
    <property type="entry name" value="Response_reg"/>
    <property type="match status" value="1"/>
</dbReference>
<feature type="domain" description="Sigma-54 factor interaction" evidence="7">
    <location>
        <begin position="165"/>
        <end position="394"/>
    </location>
</feature>
<evidence type="ECO:0000256" key="3">
    <source>
        <dbReference type="ARBA" id="ARBA00023015"/>
    </source>
</evidence>
<keyword evidence="2" id="KW-0067">ATP-binding</keyword>
<keyword evidence="3" id="KW-0805">Transcription regulation</keyword>
<dbReference type="SUPFAM" id="SSF52540">
    <property type="entry name" value="P-loop containing nucleoside triphosphate hydrolases"/>
    <property type="match status" value="1"/>
</dbReference>
<evidence type="ECO:0000256" key="2">
    <source>
        <dbReference type="ARBA" id="ARBA00022840"/>
    </source>
</evidence>
<protein>
    <submittedName>
        <fullName evidence="9">Transcriptional regulatory protein ZraR</fullName>
    </submittedName>
</protein>
<dbReference type="Pfam" id="PF25601">
    <property type="entry name" value="AAA_lid_14"/>
    <property type="match status" value="1"/>
</dbReference>
<feature type="modified residue" description="4-aspartylphosphate" evidence="6">
    <location>
        <position position="64"/>
    </location>
</feature>
<dbReference type="CDD" id="cd00009">
    <property type="entry name" value="AAA"/>
    <property type="match status" value="1"/>
</dbReference>
<dbReference type="PRINTS" id="PR01590">
    <property type="entry name" value="HTHFIS"/>
</dbReference>
<dbReference type="GO" id="GO:0006355">
    <property type="term" value="P:regulation of DNA-templated transcription"/>
    <property type="evidence" value="ECO:0007669"/>
    <property type="project" value="InterPro"/>
</dbReference>
<evidence type="ECO:0000313" key="9">
    <source>
        <dbReference type="EMBL" id="QDT08796.1"/>
    </source>
</evidence>
<evidence type="ECO:0000313" key="10">
    <source>
        <dbReference type="Proteomes" id="UP000319817"/>
    </source>
</evidence>
<keyword evidence="6" id="KW-0597">Phosphoprotein</keyword>
<dbReference type="Proteomes" id="UP000319817">
    <property type="component" value="Chromosome"/>
</dbReference>
<dbReference type="SUPFAM" id="SSF46689">
    <property type="entry name" value="Homeodomain-like"/>
    <property type="match status" value="1"/>
</dbReference>
<dbReference type="InterPro" id="IPR009057">
    <property type="entry name" value="Homeodomain-like_sf"/>
</dbReference>
<evidence type="ECO:0000259" key="7">
    <source>
        <dbReference type="PROSITE" id="PS50045"/>
    </source>
</evidence>
<keyword evidence="4" id="KW-0238">DNA-binding</keyword>
<gene>
    <name evidence="9" type="primary">zraR_2</name>
    <name evidence="9" type="ORF">K239x_07380</name>
</gene>
<dbReference type="PANTHER" id="PTHR32071:SF117">
    <property type="entry name" value="PTS-DEPENDENT DIHYDROXYACETONE KINASE OPERON REGULATORY PROTEIN-RELATED"/>
    <property type="match status" value="1"/>
</dbReference>
<dbReference type="InterPro" id="IPR058031">
    <property type="entry name" value="AAA_lid_NorR"/>
</dbReference>
<dbReference type="Gene3D" id="1.10.8.60">
    <property type="match status" value="1"/>
</dbReference>
<dbReference type="GO" id="GO:0005524">
    <property type="term" value="F:ATP binding"/>
    <property type="evidence" value="ECO:0007669"/>
    <property type="project" value="UniProtKB-KW"/>
</dbReference>
<evidence type="ECO:0000256" key="1">
    <source>
        <dbReference type="ARBA" id="ARBA00022741"/>
    </source>
</evidence>
<dbReference type="EMBL" id="CP036526">
    <property type="protein sequence ID" value="QDT08796.1"/>
    <property type="molecule type" value="Genomic_DNA"/>
</dbReference>
<dbReference type="PROSITE" id="PS50110">
    <property type="entry name" value="RESPONSE_REGULATORY"/>
    <property type="match status" value="1"/>
</dbReference>
<dbReference type="InterPro" id="IPR027417">
    <property type="entry name" value="P-loop_NTPase"/>
</dbReference>
<keyword evidence="1" id="KW-0547">Nucleotide-binding</keyword>
<proteinExistence type="predicted"/>
<keyword evidence="10" id="KW-1185">Reference proteome</keyword>
<evidence type="ECO:0000256" key="6">
    <source>
        <dbReference type="PROSITE-ProRule" id="PRU00169"/>
    </source>
</evidence>
<dbReference type="InterPro" id="IPR002197">
    <property type="entry name" value="HTH_Fis"/>
</dbReference>
<dbReference type="InterPro" id="IPR002078">
    <property type="entry name" value="Sigma_54_int"/>
</dbReference>
<organism evidence="9 10">
    <name type="scientific">Stieleria marina</name>
    <dbReference type="NCBI Taxonomy" id="1930275"/>
    <lineage>
        <taxon>Bacteria</taxon>
        <taxon>Pseudomonadati</taxon>
        <taxon>Planctomycetota</taxon>
        <taxon>Planctomycetia</taxon>
        <taxon>Pirellulales</taxon>
        <taxon>Pirellulaceae</taxon>
        <taxon>Stieleria</taxon>
    </lineage>
</organism>
<dbReference type="GO" id="GO:0043565">
    <property type="term" value="F:sequence-specific DNA binding"/>
    <property type="evidence" value="ECO:0007669"/>
    <property type="project" value="InterPro"/>
</dbReference>
<dbReference type="InterPro" id="IPR003593">
    <property type="entry name" value="AAA+_ATPase"/>
</dbReference>
<name>A0A517NNU2_9BACT</name>
<evidence type="ECO:0000256" key="4">
    <source>
        <dbReference type="ARBA" id="ARBA00023125"/>
    </source>
</evidence>
<sequence length="482" mass="52975">MRDMKKQSLTKPDAIIAIVSNDSKFAASVKSDLGAWGFSSIVAHDDAQLTDVMNQQAPTCVVLDVSQPDGLSDSAADRVVDMRLLDRLRSGWKTTPVVAVSSDPSISLAVSLVKHGAFDVVAKSCATKQISRLVDGLAKQQQADHRAMKHHEAHCKSRGMGNYEILGKSQAVMDVLDLVEQVAQSDATVLILGESGTGKELLARAIHHNSLRADKTFVPVNVAALPPNIAESILFGYEKGAYTGADTASKGWCETANGGTLLLDEIGEMDIMLQAKLLRFLQDGTFMRVGANQQQKADVRVIAATNREPKEMVQSHLLREDLYYRLNVFPIRMPPLRERREDIPILANTFLERSAELHRRQVVGFSEGAMECLVQYDWPGNIRQLENLVTRMVLLTRDAFIGISHVPAEIKSTRAGTHVQPEPELSHMKNVERQAIVAALEKSDGNAVAAAKLLGLGQATIYRKIKRFQIELNQIKADSRIS</sequence>
<keyword evidence="5" id="KW-0804">Transcription</keyword>
<dbReference type="InterPro" id="IPR025944">
    <property type="entry name" value="Sigma_54_int_dom_CS"/>
</dbReference>
<dbReference type="AlphaFoldDB" id="A0A517NNU2"/>
<dbReference type="PROSITE" id="PS00675">
    <property type="entry name" value="SIGMA54_INTERACT_1"/>
    <property type="match status" value="1"/>
</dbReference>
<dbReference type="Pfam" id="PF02954">
    <property type="entry name" value="HTH_8"/>
    <property type="match status" value="1"/>
</dbReference>
<feature type="domain" description="Response regulatory" evidence="8">
    <location>
        <begin position="15"/>
        <end position="138"/>
    </location>
</feature>
<evidence type="ECO:0000259" key="8">
    <source>
        <dbReference type="PROSITE" id="PS50110"/>
    </source>
</evidence>
<dbReference type="InterPro" id="IPR001789">
    <property type="entry name" value="Sig_transdc_resp-reg_receiver"/>
</dbReference>
<evidence type="ECO:0000256" key="5">
    <source>
        <dbReference type="ARBA" id="ARBA00023163"/>
    </source>
</evidence>
<dbReference type="PROSITE" id="PS50045">
    <property type="entry name" value="SIGMA54_INTERACT_4"/>
    <property type="match status" value="1"/>
</dbReference>
<dbReference type="Gene3D" id="1.10.10.60">
    <property type="entry name" value="Homeodomain-like"/>
    <property type="match status" value="1"/>
</dbReference>
<accession>A0A517NNU2</accession>
<dbReference type="SUPFAM" id="SSF52172">
    <property type="entry name" value="CheY-like"/>
    <property type="match status" value="1"/>
</dbReference>
<dbReference type="FunFam" id="3.40.50.300:FF:000006">
    <property type="entry name" value="DNA-binding transcriptional regulator NtrC"/>
    <property type="match status" value="1"/>
</dbReference>
<dbReference type="PROSITE" id="PS00688">
    <property type="entry name" value="SIGMA54_INTERACT_3"/>
    <property type="match status" value="1"/>
</dbReference>
<dbReference type="SMART" id="SM00382">
    <property type="entry name" value="AAA"/>
    <property type="match status" value="1"/>
</dbReference>
<reference evidence="9 10" key="1">
    <citation type="submission" date="2019-02" db="EMBL/GenBank/DDBJ databases">
        <title>Deep-cultivation of Planctomycetes and their phenomic and genomic characterization uncovers novel biology.</title>
        <authorList>
            <person name="Wiegand S."/>
            <person name="Jogler M."/>
            <person name="Boedeker C."/>
            <person name="Pinto D."/>
            <person name="Vollmers J."/>
            <person name="Rivas-Marin E."/>
            <person name="Kohn T."/>
            <person name="Peeters S.H."/>
            <person name="Heuer A."/>
            <person name="Rast P."/>
            <person name="Oberbeckmann S."/>
            <person name="Bunk B."/>
            <person name="Jeske O."/>
            <person name="Meyerdierks A."/>
            <person name="Storesund J.E."/>
            <person name="Kallscheuer N."/>
            <person name="Luecker S."/>
            <person name="Lage O.M."/>
            <person name="Pohl T."/>
            <person name="Merkel B.J."/>
            <person name="Hornburger P."/>
            <person name="Mueller R.-W."/>
            <person name="Bruemmer F."/>
            <person name="Labrenz M."/>
            <person name="Spormann A.M."/>
            <person name="Op den Camp H."/>
            <person name="Overmann J."/>
            <person name="Amann R."/>
            <person name="Jetten M.S.M."/>
            <person name="Mascher T."/>
            <person name="Medema M.H."/>
            <person name="Devos D.P."/>
            <person name="Kaster A.-K."/>
            <person name="Ovreas L."/>
            <person name="Rohde M."/>
            <person name="Galperin M.Y."/>
            <person name="Jogler C."/>
        </authorList>
    </citation>
    <scope>NUCLEOTIDE SEQUENCE [LARGE SCALE GENOMIC DNA]</scope>
    <source>
        <strain evidence="9 10">K23_9</strain>
    </source>
</reference>